<evidence type="ECO:0000313" key="1">
    <source>
        <dbReference type="EMBL" id="MBP3958485.1"/>
    </source>
</evidence>
<name>A0ABS5BXU0_9BACT</name>
<proteinExistence type="predicted"/>
<comment type="caution">
    <text evidence="1">The sequence shown here is derived from an EMBL/GenBank/DDBJ whole genome shotgun (WGS) entry which is preliminary data.</text>
</comment>
<gene>
    <name evidence="1" type="ORF">J8F10_24825</name>
</gene>
<dbReference type="SUPFAM" id="SSF101478">
    <property type="entry name" value="ADP-ribosylglycohydrolase"/>
    <property type="match status" value="1"/>
</dbReference>
<dbReference type="Gene3D" id="1.10.4080.10">
    <property type="entry name" value="ADP-ribosylation/Crystallin J1"/>
    <property type="match status" value="1"/>
</dbReference>
<dbReference type="InterPro" id="IPR050792">
    <property type="entry name" value="ADP-ribosylglycohydrolase"/>
</dbReference>
<keyword evidence="2" id="KW-1185">Reference proteome</keyword>
<protein>
    <submittedName>
        <fullName evidence="1">ADP-ribosylglycohydrolase family protein</fullName>
    </submittedName>
</protein>
<dbReference type="Pfam" id="PF03747">
    <property type="entry name" value="ADP_ribosyl_GH"/>
    <property type="match status" value="1"/>
</dbReference>
<dbReference type="PANTHER" id="PTHR16222">
    <property type="entry name" value="ADP-RIBOSYLGLYCOHYDROLASE"/>
    <property type="match status" value="1"/>
</dbReference>
<reference evidence="1 2" key="1">
    <citation type="submission" date="2021-04" db="EMBL/GenBank/DDBJ databases">
        <authorList>
            <person name="Ivanova A."/>
        </authorList>
    </citation>
    <scope>NUCLEOTIDE SEQUENCE [LARGE SCALE GENOMIC DNA]</scope>
    <source>
        <strain evidence="1 2">G18</strain>
    </source>
</reference>
<dbReference type="InterPro" id="IPR036705">
    <property type="entry name" value="Ribosyl_crysJ1_sf"/>
</dbReference>
<accession>A0ABS5BXU0</accession>
<dbReference type="Proteomes" id="UP000676565">
    <property type="component" value="Unassembled WGS sequence"/>
</dbReference>
<sequence>MTALDRYRGCLLGLAAGDALGTTLEFKDPGEFEPLTDMIGGGPFDLKPGEWTDDTSMALCLAESLVAQKDFDPIHQLETYCRWYQHGHLSVKGRCFDIGITTASALRRFETHRQPYPGSTDPGAAGNGSLMRLAPAPLAYASKPDIAIYMAGQSSRTTHGAAECVEACQYFAGLLLAAVNGMSKRQILNNNYEPAMTHFLRNPLTGKVGAIAGGSFAVKEPPQIRGSGYVIHTLEAAQWAFHGTDNFRDGALKVVNLGEDADTTGAVYGQIAGAYYGADGIPAEWREKLAMRDLIEQRAGELHAMGLGGL</sequence>
<dbReference type="PANTHER" id="PTHR16222:SF12">
    <property type="entry name" value="ADP-RIBOSYLGLYCOHYDROLASE-RELATED"/>
    <property type="match status" value="1"/>
</dbReference>
<organism evidence="1 2">
    <name type="scientific">Gemmata palustris</name>
    <dbReference type="NCBI Taxonomy" id="2822762"/>
    <lineage>
        <taxon>Bacteria</taxon>
        <taxon>Pseudomonadati</taxon>
        <taxon>Planctomycetota</taxon>
        <taxon>Planctomycetia</taxon>
        <taxon>Gemmatales</taxon>
        <taxon>Gemmataceae</taxon>
        <taxon>Gemmata</taxon>
    </lineage>
</organism>
<dbReference type="InterPro" id="IPR005502">
    <property type="entry name" value="Ribosyl_crysJ1"/>
</dbReference>
<dbReference type="RefSeq" id="WP_210658521.1">
    <property type="nucleotide sequence ID" value="NZ_JAGKQQ010000001.1"/>
</dbReference>
<evidence type="ECO:0000313" key="2">
    <source>
        <dbReference type="Proteomes" id="UP000676565"/>
    </source>
</evidence>
<dbReference type="EMBL" id="JAGKQQ010000001">
    <property type="protein sequence ID" value="MBP3958485.1"/>
    <property type="molecule type" value="Genomic_DNA"/>
</dbReference>